<dbReference type="EMBL" id="CAJOAZ010010600">
    <property type="protein sequence ID" value="CAF4223381.1"/>
    <property type="molecule type" value="Genomic_DNA"/>
</dbReference>
<gene>
    <name evidence="2" type="ORF">OXD698_LOCUS42000</name>
</gene>
<dbReference type="Pfam" id="PF17919">
    <property type="entry name" value="RT_RNaseH_2"/>
    <property type="match status" value="1"/>
</dbReference>
<dbReference type="Proteomes" id="UP000663844">
    <property type="component" value="Unassembled WGS sequence"/>
</dbReference>
<reference evidence="2" key="1">
    <citation type="submission" date="2021-02" db="EMBL/GenBank/DDBJ databases">
        <authorList>
            <person name="Nowell W R."/>
        </authorList>
    </citation>
    <scope>NUCLEOTIDE SEQUENCE</scope>
</reference>
<organism evidence="2 3">
    <name type="scientific">Adineta steineri</name>
    <dbReference type="NCBI Taxonomy" id="433720"/>
    <lineage>
        <taxon>Eukaryota</taxon>
        <taxon>Metazoa</taxon>
        <taxon>Spiralia</taxon>
        <taxon>Gnathifera</taxon>
        <taxon>Rotifera</taxon>
        <taxon>Eurotatoria</taxon>
        <taxon>Bdelloidea</taxon>
        <taxon>Adinetida</taxon>
        <taxon>Adinetidae</taxon>
        <taxon>Adineta</taxon>
    </lineage>
</organism>
<protein>
    <recommendedName>
        <fullName evidence="1">Reverse transcriptase/retrotransposon-derived protein RNase H-like domain-containing protein</fullName>
    </recommendedName>
</protein>
<dbReference type="InterPro" id="IPR041577">
    <property type="entry name" value="RT_RNaseH_2"/>
</dbReference>
<dbReference type="InterPro" id="IPR043502">
    <property type="entry name" value="DNA/RNA_pol_sf"/>
</dbReference>
<sequence>FATVAAPIHDVTSLTEDKRHKIKWQYAQSKAFHELQPMPVSKPLFLNYPIENIHLILTTDASGIGIGGVLQQVVNGEIHNLYYHSQVMTPCER</sequence>
<evidence type="ECO:0000313" key="2">
    <source>
        <dbReference type="EMBL" id="CAF4223381.1"/>
    </source>
</evidence>
<comment type="caution">
    <text evidence="2">The sequence shown here is derived from an EMBL/GenBank/DDBJ whole genome shotgun (WGS) entry which is preliminary data.</text>
</comment>
<dbReference type="SUPFAM" id="SSF56672">
    <property type="entry name" value="DNA/RNA polymerases"/>
    <property type="match status" value="1"/>
</dbReference>
<evidence type="ECO:0000313" key="3">
    <source>
        <dbReference type="Proteomes" id="UP000663844"/>
    </source>
</evidence>
<proteinExistence type="predicted"/>
<feature type="non-terminal residue" evidence="2">
    <location>
        <position position="1"/>
    </location>
</feature>
<dbReference type="AlphaFoldDB" id="A0A820CZN1"/>
<name>A0A820CZN1_9BILA</name>
<accession>A0A820CZN1</accession>
<feature type="domain" description="Reverse transcriptase/retrotransposon-derived protein RNase H-like" evidence="1">
    <location>
        <begin position="24"/>
        <end position="93"/>
    </location>
</feature>
<evidence type="ECO:0000259" key="1">
    <source>
        <dbReference type="Pfam" id="PF17919"/>
    </source>
</evidence>